<evidence type="ECO:0000313" key="3">
    <source>
        <dbReference type="Proteomes" id="UP001172681"/>
    </source>
</evidence>
<evidence type="ECO:0000259" key="1">
    <source>
        <dbReference type="Pfam" id="PF00135"/>
    </source>
</evidence>
<dbReference type="EMBL" id="JAPDRN010000051">
    <property type="protein sequence ID" value="KAJ9632940.1"/>
    <property type="molecule type" value="Genomic_DNA"/>
</dbReference>
<dbReference type="PANTHER" id="PTHR11559">
    <property type="entry name" value="CARBOXYLESTERASE"/>
    <property type="match status" value="1"/>
</dbReference>
<dbReference type="InterPro" id="IPR029058">
    <property type="entry name" value="AB_hydrolase_fold"/>
</dbReference>
<reference evidence="2" key="1">
    <citation type="submission" date="2022-10" db="EMBL/GenBank/DDBJ databases">
        <title>Culturing micro-colonial fungi from biological soil crusts in the Mojave desert and describing Neophaeococcomyces mojavensis, and introducing the new genera and species Taxawa tesnikishii.</title>
        <authorList>
            <person name="Kurbessoian T."/>
            <person name="Stajich J.E."/>
        </authorList>
    </citation>
    <scope>NUCLEOTIDE SEQUENCE</scope>
    <source>
        <strain evidence="2">TK_35</strain>
    </source>
</reference>
<evidence type="ECO:0000313" key="2">
    <source>
        <dbReference type="EMBL" id="KAJ9632940.1"/>
    </source>
</evidence>
<proteinExistence type="predicted"/>
<dbReference type="InterPro" id="IPR002018">
    <property type="entry name" value="CarbesteraseB"/>
</dbReference>
<feature type="domain" description="Carboxylesterase type B" evidence="1">
    <location>
        <begin position="9"/>
        <end position="487"/>
    </location>
</feature>
<dbReference type="Pfam" id="PF00135">
    <property type="entry name" value="COesterase"/>
    <property type="match status" value="1"/>
</dbReference>
<sequence>MSEHVLAHATIGPIQGISKTAAVTQYLGIQYASLKDRFARGELLLSPPNDHPQRAGKVLDATKPGPSPLLPHNACKDHQATIVQRHLPFEEWEQSDLHGLTINVYVPDGKPRDKLPVFVFVCGGGFTSGSGDYPEYDLGRITKMSADLGTPMVSVGLNYRVGVPGFLYSSALEAQGYKANNGLDDQRLAFRWIQHNIAGFAGDPTRVTFVGESAGAVSGWFHLQSPEPLFHQIVAMSGSSFLRPRPLALLEKGFARAAAELGAKDASPEDQVKRLVEAPKEDIIVKLGRKIPVGPFLDGDLVRTTSSFKDLVDQNHELSKPYPALQHCKRVIMGDCQMDGMGFDSRVRNRTDILPHTLSQSLSTVFNPIDPKIAPAIVSAYGLDANVKVNSRETTKPCLDFTADVSFALPTRYLTRAWAASSVADSKAYLCHFNSPNPWDGAWKGHATHALDIIFVLQNFHEQLSSGQRLCAERYAKDLIAFVNGAEPWPAYDNDKQPGAMIYYAPIEGEKDESVFVPKWTPETTGRTNFLVDLVGEDSLDKLVQANQMFLVGPL</sequence>
<accession>A0AA39CWY0</accession>
<dbReference type="InterPro" id="IPR050309">
    <property type="entry name" value="Type-B_Carboxylest/Lipase"/>
</dbReference>
<protein>
    <recommendedName>
        <fullName evidence="1">Carboxylesterase type B domain-containing protein</fullName>
    </recommendedName>
</protein>
<comment type="caution">
    <text evidence="2">The sequence shown here is derived from an EMBL/GenBank/DDBJ whole genome shotgun (WGS) entry which is preliminary data.</text>
</comment>
<gene>
    <name evidence="2" type="ORF">H2204_007508</name>
</gene>
<organism evidence="2 3">
    <name type="scientific">Knufia peltigerae</name>
    <dbReference type="NCBI Taxonomy" id="1002370"/>
    <lineage>
        <taxon>Eukaryota</taxon>
        <taxon>Fungi</taxon>
        <taxon>Dikarya</taxon>
        <taxon>Ascomycota</taxon>
        <taxon>Pezizomycotina</taxon>
        <taxon>Eurotiomycetes</taxon>
        <taxon>Chaetothyriomycetidae</taxon>
        <taxon>Chaetothyriales</taxon>
        <taxon>Trichomeriaceae</taxon>
        <taxon>Knufia</taxon>
    </lineage>
</organism>
<dbReference type="Gene3D" id="3.40.50.1820">
    <property type="entry name" value="alpha/beta hydrolase"/>
    <property type="match status" value="1"/>
</dbReference>
<dbReference type="AlphaFoldDB" id="A0AA39CWY0"/>
<keyword evidence="3" id="KW-1185">Reference proteome</keyword>
<dbReference type="SUPFAM" id="SSF53474">
    <property type="entry name" value="alpha/beta-Hydrolases"/>
    <property type="match status" value="1"/>
</dbReference>
<dbReference type="Proteomes" id="UP001172681">
    <property type="component" value="Unassembled WGS sequence"/>
</dbReference>
<name>A0AA39CWY0_9EURO</name>